<evidence type="ECO:0000313" key="5">
    <source>
        <dbReference type="EMBL" id="RPE05746.1"/>
    </source>
</evidence>
<protein>
    <submittedName>
        <fullName evidence="5">1,4-beta-xylanase</fullName>
    </submittedName>
</protein>
<proteinExistence type="inferred from homology"/>
<evidence type="ECO:0000313" key="6">
    <source>
        <dbReference type="Proteomes" id="UP000278351"/>
    </source>
</evidence>
<dbReference type="AlphaFoldDB" id="A0A3N4PBY7"/>
<dbReference type="PROSITE" id="PS51257">
    <property type="entry name" value="PROKAR_LIPOPROTEIN"/>
    <property type="match status" value="1"/>
</dbReference>
<name>A0A3N4PBY7_9BACT</name>
<dbReference type="EMBL" id="RPDH01000003">
    <property type="protein sequence ID" value="RPE05746.1"/>
    <property type="molecule type" value="Genomic_DNA"/>
</dbReference>
<dbReference type="RefSeq" id="WP_123849398.1">
    <property type="nucleotide sequence ID" value="NZ_RPDH01000003.1"/>
</dbReference>
<dbReference type="Gene3D" id="3.20.20.80">
    <property type="entry name" value="Glycosidases"/>
    <property type="match status" value="1"/>
</dbReference>
<evidence type="ECO:0000256" key="1">
    <source>
        <dbReference type="ARBA" id="ARBA00022801"/>
    </source>
</evidence>
<keyword evidence="6" id="KW-1185">Reference proteome</keyword>
<dbReference type="GO" id="GO:0004553">
    <property type="term" value="F:hydrolase activity, hydrolyzing O-glycosyl compounds"/>
    <property type="evidence" value="ECO:0007669"/>
    <property type="project" value="InterPro"/>
</dbReference>
<dbReference type="InterPro" id="IPR001547">
    <property type="entry name" value="Glyco_hydro_5"/>
</dbReference>
<dbReference type="Pfam" id="PF00150">
    <property type="entry name" value="Cellulase"/>
    <property type="match status" value="1"/>
</dbReference>
<accession>A0A3N4PBY7</accession>
<evidence type="ECO:0000259" key="4">
    <source>
        <dbReference type="Pfam" id="PF00150"/>
    </source>
</evidence>
<evidence type="ECO:0000256" key="2">
    <source>
        <dbReference type="ARBA" id="ARBA00023295"/>
    </source>
</evidence>
<keyword evidence="5" id="KW-0119">Carbohydrate metabolism</keyword>
<keyword evidence="5" id="KW-0858">Xylan degradation</keyword>
<reference evidence="5 6" key="1">
    <citation type="submission" date="2018-11" db="EMBL/GenBank/DDBJ databases">
        <title>Chitinophaga lutea sp.nov., isolate from arsenic contaminated soil.</title>
        <authorList>
            <person name="Zong Y."/>
        </authorList>
    </citation>
    <scope>NUCLEOTIDE SEQUENCE [LARGE SCALE GENOMIC DNA]</scope>
    <source>
        <strain evidence="5 6">ZY74</strain>
    </source>
</reference>
<gene>
    <name evidence="5" type="ORF">EGT74_25620</name>
</gene>
<dbReference type="GO" id="GO:0045493">
    <property type="term" value="P:xylan catabolic process"/>
    <property type="evidence" value="ECO:0007669"/>
    <property type="project" value="UniProtKB-KW"/>
</dbReference>
<organism evidence="5 6">
    <name type="scientific">Chitinophaga lutea</name>
    <dbReference type="NCBI Taxonomy" id="2488634"/>
    <lineage>
        <taxon>Bacteria</taxon>
        <taxon>Pseudomonadati</taxon>
        <taxon>Bacteroidota</taxon>
        <taxon>Chitinophagia</taxon>
        <taxon>Chitinophagales</taxon>
        <taxon>Chitinophagaceae</taxon>
        <taxon>Chitinophaga</taxon>
    </lineage>
</organism>
<comment type="caution">
    <text evidence="5">The sequence shown here is derived from an EMBL/GenBank/DDBJ whole genome shotgun (WGS) entry which is preliminary data.</text>
</comment>
<keyword evidence="5" id="KW-0624">Polysaccharide degradation</keyword>
<dbReference type="Proteomes" id="UP000278351">
    <property type="component" value="Unassembled WGS sequence"/>
</dbReference>
<evidence type="ECO:0000256" key="3">
    <source>
        <dbReference type="RuleBase" id="RU361153"/>
    </source>
</evidence>
<sequence length="376" mass="43320">MYKQFLVALSAAALFSCGQPQTKETETAQTGVWDAAKANEWYAKQGWLVGANYITGSAINQLEMWQAETFDTAAVDRELGLAAGIGMNTMRVFLHDLLHQQDPEGYFKRMEQFLQIADKHKIRIMFVLFDSVWDPNPVAGKQRDPRPHVHNSGWVQSPGIKVLQDSTQYPRLEKYVTETVKKFANDPRVVCWDVWNEPDNPNVSAYGPVELKNKVDYVLPLLGKVFAWARAAAPVQPLTSGVWAGNWEADSTLKPIERLMIAESDVISFHTYDDSTEVEKRIAQLKRYQKPLICTEYMARPRNSTFESILPIFKKHKVAAYNWGFIEGKSQTNYPWDTWTKQYTAEPELWFHDIFRKNGEPYRQTEVDFIRQITKQ</sequence>
<keyword evidence="1 3" id="KW-0378">Hydrolase</keyword>
<dbReference type="InterPro" id="IPR017853">
    <property type="entry name" value="GH"/>
</dbReference>
<keyword evidence="2 3" id="KW-0326">Glycosidase</keyword>
<feature type="domain" description="Glycoside hydrolase family 5" evidence="4">
    <location>
        <begin position="83"/>
        <end position="323"/>
    </location>
</feature>
<dbReference type="SUPFAM" id="SSF51445">
    <property type="entry name" value="(Trans)glycosidases"/>
    <property type="match status" value="1"/>
</dbReference>
<comment type="similarity">
    <text evidence="3">Belongs to the glycosyl hydrolase 5 (cellulase A) family.</text>
</comment>
<dbReference type="OrthoDB" id="9774262at2"/>